<dbReference type="EMBL" id="CP017755">
    <property type="protein sequence ID" value="AOZ10984.1"/>
    <property type="molecule type" value="Genomic_DNA"/>
</dbReference>
<dbReference type="SUPFAM" id="SSF53850">
    <property type="entry name" value="Periplasmic binding protein-like II"/>
    <property type="match status" value="1"/>
</dbReference>
<dbReference type="PIRSF" id="PIRSF017082">
    <property type="entry name" value="YflP"/>
    <property type="match status" value="1"/>
</dbReference>
<gene>
    <name evidence="2" type="ORF">BKK80_31720</name>
</gene>
<proteinExistence type="inferred from homology"/>
<dbReference type="Pfam" id="PF03401">
    <property type="entry name" value="TctC"/>
    <property type="match status" value="1"/>
</dbReference>
<sequence>MVMSTGAGGAQPAAGKFPSRPLTLVVPYPAGGSNDNAARLLARKLSDALGQPVVVDNRSGASGTLGAEHVARAAPDGYTLLYASSSFLTASVLRARPVYDPLKDFVPVARVSRAQFVITVGKHVLAKTLQDLIAQARTHPGKLSYGSSGIGSINHFATEAFAESAGIRLTHVPYRGMTPAMQDLAGGHVDIVLGSVPSTMAQVKSGRVRALAVTGESAAPQLPGLPIAASAGAPGFTFDAWSGVLAPAGTPQALIDLLGTEVALALKDPALRAAFEAEGASLAPMGSAEFSRILATELQRFRQLAQKADIRAE</sequence>
<dbReference type="Gene3D" id="3.40.190.10">
    <property type="entry name" value="Periplasmic binding protein-like II"/>
    <property type="match status" value="1"/>
</dbReference>
<evidence type="ECO:0000313" key="3">
    <source>
        <dbReference type="Proteomes" id="UP000177515"/>
    </source>
</evidence>
<dbReference type="PANTHER" id="PTHR42928">
    <property type="entry name" value="TRICARBOXYLATE-BINDING PROTEIN"/>
    <property type="match status" value="1"/>
</dbReference>
<dbReference type="PANTHER" id="PTHR42928:SF5">
    <property type="entry name" value="BLR1237 PROTEIN"/>
    <property type="match status" value="1"/>
</dbReference>
<accession>A0ABM6FGB7</accession>
<organism evidence="2 3">
    <name type="scientific">Cupriavidus malaysiensis</name>
    <dbReference type="NCBI Taxonomy" id="367825"/>
    <lineage>
        <taxon>Bacteria</taxon>
        <taxon>Pseudomonadati</taxon>
        <taxon>Pseudomonadota</taxon>
        <taxon>Betaproteobacteria</taxon>
        <taxon>Burkholderiales</taxon>
        <taxon>Burkholderiaceae</taxon>
        <taxon>Cupriavidus</taxon>
    </lineage>
</organism>
<protein>
    <recommendedName>
        <fullName evidence="4">Tripartite tricarboxylate transporter substrate binding protein</fullName>
    </recommendedName>
</protein>
<dbReference type="Gene3D" id="3.40.190.150">
    <property type="entry name" value="Bordetella uptake gene, domain 1"/>
    <property type="match status" value="1"/>
</dbReference>
<evidence type="ECO:0000256" key="1">
    <source>
        <dbReference type="ARBA" id="ARBA00006987"/>
    </source>
</evidence>
<dbReference type="CDD" id="cd13578">
    <property type="entry name" value="PBP2_Bug27"/>
    <property type="match status" value="1"/>
</dbReference>
<keyword evidence="3" id="KW-1185">Reference proteome</keyword>
<reference evidence="2 3" key="1">
    <citation type="submission" date="2016-10" db="EMBL/GenBank/DDBJ databases">
        <title>Complete genome sequences of three Cupriavidus strains isolated from various Malaysian environments.</title>
        <authorList>
            <person name="Abdullah A.A.-A."/>
            <person name="Shafie N.A.H."/>
            <person name="Lau N.S."/>
        </authorList>
    </citation>
    <scope>NUCLEOTIDE SEQUENCE [LARGE SCALE GENOMIC DNA]</scope>
    <source>
        <strain evidence="2 3">USMAA1020</strain>
    </source>
</reference>
<comment type="similarity">
    <text evidence="1">Belongs to the UPF0065 (bug) family.</text>
</comment>
<evidence type="ECO:0008006" key="4">
    <source>
        <dbReference type="Google" id="ProtNLM"/>
    </source>
</evidence>
<dbReference type="InterPro" id="IPR005064">
    <property type="entry name" value="BUG"/>
</dbReference>
<evidence type="ECO:0000313" key="2">
    <source>
        <dbReference type="EMBL" id="AOZ10984.1"/>
    </source>
</evidence>
<name>A0ABM6FGB7_9BURK</name>
<dbReference type="Proteomes" id="UP000177515">
    <property type="component" value="Chromosome 2"/>
</dbReference>
<dbReference type="InterPro" id="IPR042100">
    <property type="entry name" value="Bug_dom1"/>
</dbReference>